<evidence type="ECO:0000256" key="2">
    <source>
        <dbReference type="SAM" id="SignalP"/>
    </source>
</evidence>
<evidence type="ECO:0000259" key="3">
    <source>
        <dbReference type="Pfam" id="PF00391"/>
    </source>
</evidence>
<evidence type="ECO:0000259" key="4">
    <source>
        <dbReference type="Pfam" id="PF01326"/>
    </source>
</evidence>
<dbReference type="InterPro" id="IPR002192">
    <property type="entry name" value="PPDK_AMP/ATP-bd"/>
</dbReference>
<dbReference type="Pfam" id="PF00391">
    <property type="entry name" value="PEP-utilizers"/>
    <property type="match status" value="1"/>
</dbReference>
<keyword evidence="6" id="KW-1185">Reference proteome</keyword>
<sequence length="1422" mass="159479">MNALKIRDVLARLICYLLLKLLKLLHCDYLIKDDIHVFELVRILLCYIYFRYGRQSVFPTYNFCSPDPVRRGYVMRAEEQKLEYPVSHKDFENEGPQELLLTGTQTSGELLVIRMIRAEQRQAEIQIVLRDSKGRVFVSPHGAAPHSSESSKTSINAYQALRLDISQGNKYQAGGLRLMCMEPMRKWRIAYNGMMIQAETGCAVYVSFVLLWFNFTHVMDWTSMVSINRLMKFCLQNGGPDDRLSDAIASIELCRKHLKGYEQSGYYVGTIKINENSSFHGGSAATTGQFEAGGENASFWEEKLHLRGNFIRIRHPQGLGVDRSGLKEISHQIAVSARGHIVQISTLNFSHTSRNLAFGSFVGTSGFKDSLEHVLNQQNAEAKLEDVLTSPVLQLQTFELSHEFLRSEGASLQSFKSVLGWNNNLDVSAFDAMIDGINAVGITIRSITTGVSSVNLSQPPLNILDFGERILCSTACPPHVASDPDSNTSETPSAEVPYVVSLFDSKCKNRDLTGGKGSSLAVLSELSHLTSNEAKFVVPNGVVVTTEAFRRFLLSPKVSALEKDLHKVLSTSTVEEVKLITDQCKQRVQNEPVPSCISKQIIDRLKEIFPDLPSKRFAIRSSCAGEDSEDMSAAGQMDTFLGVRGEKEIIAAIVKCWSSQFSHIAIEYKRRYGQELLSEMAVVVMEMVAADSAGVMLTCDPLTGDPSTIYITSNFGLGESVVSALADPDTVRVHRDISGKITVNQVDIGKKNVKIIMDEVGGTREEKLASSEEATDASISVHQAVELARVGTEVEKCYGDWRDVEWALQGHTLFLLQARPITFMDKPSDEEISLDMEIPARNENTIISTANVGEVLNRAITPLGIDLVCKQCGISMKQYKAKSSRMRRAPLSPYFESILKVSHHHYFIDLIEWIRAFATNAKDIQIMESLMLNVRGRVPDDPLFYENIDDPSDLQPYVPYWERTADTIHMKYIAKLNWRYNYYLCHKRARFPMDNMSVEELLDGLIIALTTSIDCAVRPHVNASNGSLLWSNDIVNYIKSINDESTVTVYGYLSRLLGSAHDVVSCEVPKVLEKMSQVIQSEIGRDNFLNASNEEALTLLKNEMSYPLSSKALKKFLEDHGHRGYNEFDPYRKPWALNAVPVVATLQAMLKSESVGLRNKKIDSVWASIKNIPCKLTFWHKLRLSVLVYFARKGVGIRENTKSLWIWAQHVIRLWCWALGRKLKAEGRLPDEELLFFCTLSELHKVIKTRDSAIISRAYHRKRLFPKLVKLQFPEYIRGDPKPIAQEVPTFDGDVVQMKGFPISVGRVEARARVINKIEEAHTIQRGEILITYATDIAWSPYFPLLGGIVTELGGLMSHAAVIAREYGLPCVVGLFNVTQVFRTGDLVLLDGANGLLVRIEEAKDQQNYAVPEPSTTATRFR</sequence>
<dbReference type="Gene3D" id="3.30.1490.20">
    <property type="entry name" value="ATP-grasp fold, A domain"/>
    <property type="match status" value="1"/>
</dbReference>
<feature type="domain" description="Pyruvate phosphate dikinase AMP/ATP-binding" evidence="4">
    <location>
        <begin position="511"/>
        <end position="832"/>
    </location>
</feature>
<dbReference type="InterPro" id="IPR036637">
    <property type="entry name" value="Phosphohistidine_dom_sf"/>
</dbReference>
<dbReference type="GO" id="GO:0005524">
    <property type="term" value="F:ATP binding"/>
    <property type="evidence" value="ECO:0007669"/>
    <property type="project" value="InterPro"/>
</dbReference>
<comment type="similarity">
    <text evidence="1">Belongs to the PEP-utilizing enzyme family.</text>
</comment>
<dbReference type="PANTHER" id="PTHR43615:SF1">
    <property type="entry name" value="PPDK_N DOMAIN-CONTAINING PROTEIN"/>
    <property type="match status" value="1"/>
</dbReference>
<evidence type="ECO:0008006" key="7">
    <source>
        <dbReference type="Google" id="ProtNLM"/>
    </source>
</evidence>
<feature type="chain" id="PRO_5029707667" description="Phosphoenolpyruvate synthase" evidence="2">
    <location>
        <begin position="28"/>
        <end position="1422"/>
    </location>
</feature>
<dbReference type="OMA" id="ADECCIS"/>
<accession>A0A7M7MJI3</accession>
<dbReference type="Gene3D" id="3.50.30.10">
    <property type="entry name" value="Phosphohistidine domain"/>
    <property type="match status" value="1"/>
</dbReference>
<name>A0A7M7MJI3_VARDE</name>
<evidence type="ECO:0000313" key="5">
    <source>
        <dbReference type="EnsemblMetazoa" id="XP_022671349"/>
    </source>
</evidence>
<dbReference type="RefSeq" id="XP_022671349.1">
    <property type="nucleotide sequence ID" value="XM_022815614.1"/>
</dbReference>
<keyword evidence="2" id="KW-0732">Signal</keyword>
<dbReference type="SUPFAM" id="SSF56059">
    <property type="entry name" value="Glutathione synthetase ATP-binding domain-like"/>
    <property type="match status" value="1"/>
</dbReference>
<dbReference type="GeneID" id="111254607"/>
<dbReference type="InterPro" id="IPR013815">
    <property type="entry name" value="ATP_grasp_subdomain_1"/>
</dbReference>
<dbReference type="OrthoDB" id="6503891at2759"/>
<dbReference type="Gene3D" id="3.30.470.20">
    <property type="entry name" value="ATP-grasp fold, B domain"/>
    <property type="match status" value="1"/>
</dbReference>
<dbReference type="Pfam" id="PF01326">
    <property type="entry name" value="PPDK_N"/>
    <property type="match status" value="1"/>
</dbReference>
<dbReference type="Proteomes" id="UP000594260">
    <property type="component" value="Unplaced"/>
</dbReference>
<dbReference type="InterPro" id="IPR051549">
    <property type="entry name" value="PEP_Utilizing_Enz"/>
</dbReference>
<evidence type="ECO:0000256" key="1">
    <source>
        <dbReference type="ARBA" id="ARBA00007837"/>
    </source>
</evidence>
<feature type="domain" description="PEP-utilising enzyme mobile" evidence="3">
    <location>
        <begin position="1324"/>
        <end position="1395"/>
    </location>
</feature>
<protein>
    <recommendedName>
        <fullName evidence="7">Phosphoenolpyruvate synthase</fullName>
    </recommendedName>
</protein>
<evidence type="ECO:0000313" key="6">
    <source>
        <dbReference type="Proteomes" id="UP000594260"/>
    </source>
</evidence>
<dbReference type="GO" id="GO:0016301">
    <property type="term" value="F:kinase activity"/>
    <property type="evidence" value="ECO:0007669"/>
    <property type="project" value="InterPro"/>
</dbReference>
<reference evidence="5" key="1">
    <citation type="submission" date="2021-01" db="UniProtKB">
        <authorList>
            <consortium name="EnsemblMetazoa"/>
        </authorList>
    </citation>
    <scope>IDENTIFICATION</scope>
</reference>
<dbReference type="SUPFAM" id="SSF52009">
    <property type="entry name" value="Phosphohistidine domain"/>
    <property type="match status" value="1"/>
</dbReference>
<dbReference type="EnsemblMetazoa" id="XM_022815614">
    <property type="protein sequence ID" value="XP_022671349"/>
    <property type="gene ID" value="LOC111254607"/>
</dbReference>
<proteinExistence type="inferred from homology"/>
<dbReference type="InParanoid" id="A0A7M7MJI3"/>
<dbReference type="InterPro" id="IPR008279">
    <property type="entry name" value="PEP-util_enz_mobile_dom"/>
</dbReference>
<organism evidence="5 6">
    <name type="scientific">Varroa destructor</name>
    <name type="common">Honeybee mite</name>
    <dbReference type="NCBI Taxonomy" id="109461"/>
    <lineage>
        <taxon>Eukaryota</taxon>
        <taxon>Metazoa</taxon>
        <taxon>Ecdysozoa</taxon>
        <taxon>Arthropoda</taxon>
        <taxon>Chelicerata</taxon>
        <taxon>Arachnida</taxon>
        <taxon>Acari</taxon>
        <taxon>Parasitiformes</taxon>
        <taxon>Mesostigmata</taxon>
        <taxon>Gamasina</taxon>
        <taxon>Dermanyssoidea</taxon>
        <taxon>Varroidae</taxon>
        <taxon>Varroa</taxon>
    </lineage>
</organism>
<dbReference type="PANTHER" id="PTHR43615">
    <property type="entry name" value="PHOSPHOENOLPYRUVATE SYNTHASE-RELATED"/>
    <property type="match status" value="1"/>
</dbReference>
<dbReference type="KEGG" id="vde:111254607"/>
<feature type="signal peptide" evidence="2">
    <location>
        <begin position="1"/>
        <end position="27"/>
    </location>
</feature>